<dbReference type="AlphaFoldDB" id="A0AAD4ZJX3"/>
<sequence length="185" mass="20287">MAIALSSLNGRVVFVTVEKMLLHVACHAFSHASPSAKSRKLSTKDEVCTGCCSRFSAIGSTHACTERNCAKNLVCQRSLVVIVVFISAVTRVPSAKNMLSSNLEALTPPKVGLGHQLLLHRCLLPCSNDRQYTCRTMSYVGKVCTSKDIPDSMYMRNNIVLYVLFSQLILTSLSAVKFATLCRRL</sequence>
<reference evidence="2 3" key="1">
    <citation type="journal article" date="2022" name="G3 (Bethesda)">
        <title>Whole-genome sequence and methylome profiling of the almond [Prunus dulcis (Mill.) D.A. Webb] cultivar 'Nonpareil'.</title>
        <authorList>
            <person name="D'Amico-Willman K.M."/>
            <person name="Ouma W.Z."/>
            <person name="Meulia T."/>
            <person name="Sideli G.M."/>
            <person name="Gradziel T.M."/>
            <person name="Fresnedo-Ramirez J."/>
        </authorList>
    </citation>
    <scope>NUCLEOTIDE SEQUENCE [LARGE SCALE GENOMIC DNA]</scope>
    <source>
        <strain evidence="2">Clone GOH B32 T37-40</strain>
    </source>
</reference>
<keyword evidence="1" id="KW-1133">Transmembrane helix</keyword>
<dbReference type="Proteomes" id="UP001054821">
    <property type="component" value="Chromosome 1"/>
</dbReference>
<protein>
    <submittedName>
        <fullName evidence="2">Uncharacterized protein</fullName>
    </submittedName>
</protein>
<keyword evidence="3" id="KW-1185">Reference proteome</keyword>
<accession>A0AAD4ZJX3</accession>
<feature type="transmembrane region" description="Helical" evidence="1">
    <location>
        <begin position="159"/>
        <end position="179"/>
    </location>
</feature>
<comment type="caution">
    <text evidence="2">The sequence shown here is derived from an EMBL/GenBank/DDBJ whole genome shotgun (WGS) entry which is preliminary data.</text>
</comment>
<evidence type="ECO:0000256" key="1">
    <source>
        <dbReference type="SAM" id="Phobius"/>
    </source>
</evidence>
<keyword evidence="1" id="KW-0472">Membrane</keyword>
<dbReference type="EMBL" id="JAJFAZ020000001">
    <property type="protein sequence ID" value="KAI5348113.1"/>
    <property type="molecule type" value="Genomic_DNA"/>
</dbReference>
<keyword evidence="1" id="KW-0812">Transmembrane</keyword>
<name>A0AAD4ZJX3_PRUDU</name>
<evidence type="ECO:0000313" key="3">
    <source>
        <dbReference type="Proteomes" id="UP001054821"/>
    </source>
</evidence>
<gene>
    <name evidence="2" type="ORF">L3X38_001000</name>
</gene>
<organism evidence="2 3">
    <name type="scientific">Prunus dulcis</name>
    <name type="common">Almond</name>
    <name type="synonym">Amygdalus dulcis</name>
    <dbReference type="NCBI Taxonomy" id="3755"/>
    <lineage>
        <taxon>Eukaryota</taxon>
        <taxon>Viridiplantae</taxon>
        <taxon>Streptophyta</taxon>
        <taxon>Embryophyta</taxon>
        <taxon>Tracheophyta</taxon>
        <taxon>Spermatophyta</taxon>
        <taxon>Magnoliopsida</taxon>
        <taxon>eudicotyledons</taxon>
        <taxon>Gunneridae</taxon>
        <taxon>Pentapetalae</taxon>
        <taxon>rosids</taxon>
        <taxon>fabids</taxon>
        <taxon>Rosales</taxon>
        <taxon>Rosaceae</taxon>
        <taxon>Amygdaloideae</taxon>
        <taxon>Amygdaleae</taxon>
        <taxon>Prunus</taxon>
    </lineage>
</organism>
<proteinExistence type="predicted"/>
<evidence type="ECO:0000313" key="2">
    <source>
        <dbReference type="EMBL" id="KAI5348113.1"/>
    </source>
</evidence>